<feature type="compositionally biased region" description="Low complexity" evidence="2">
    <location>
        <begin position="23"/>
        <end position="39"/>
    </location>
</feature>
<dbReference type="OrthoDB" id="10263751at2759"/>
<feature type="coiled-coil region" evidence="1">
    <location>
        <begin position="243"/>
        <end position="277"/>
    </location>
</feature>
<gene>
    <name evidence="4" type="ORF">INT46_006340</name>
</gene>
<evidence type="ECO:0000313" key="4">
    <source>
        <dbReference type="EMBL" id="KAG2193266.1"/>
    </source>
</evidence>
<keyword evidence="3" id="KW-0472">Membrane</keyword>
<keyword evidence="3" id="KW-0812">Transmembrane</keyword>
<sequence>MPVDTEQDDEFLHGYKPRSYSAQQQQQKQQKQQQQQQQQQHHHHHHHQPSTPSPSTRKTSTRNSYNNRTTSTNADHNNSKDEFSSSISWPIILAIIPTLGAFVAGSAEVWSDFIIILLILYYVYKWITVPWSYYESARSRRMIHQYAAQQQQQQSSSHFMDSKRKEFAMKRKSSVEEELRRHELIGLAWVIMSPAIAGYTLQYSRYFLSNYEKYVSTFNVTVFILAATLKPLVHVMTLLRERTLFLQNEIQVDETEIEALQRKVEMMEDEMDVLRKAFATKRDLGQVAQGITPSIQQLTKAMKRFEKKETSLRSWSEERFTEIDQKQQDFDQFICYSIEQDQRKSAQRVLAAFMFLPMNVCFWVARRMTGLLPIPRALLNLTTSPPGIKTRTARHLTHTDVTGVYRENNVNRNTTIRDPSEISYSGEESAFGNSGIGSSHQQQQPCSSS</sequence>
<dbReference type="Proteomes" id="UP000650833">
    <property type="component" value="Unassembled WGS sequence"/>
</dbReference>
<feature type="region of interest" description="Disordered" evidence="2">
    <location>
        <begin position="411"/>
        <end position="449"/>
    </location>
</feature>
<feature type="region of interest" description="Disordered" evidence="2">
    <location>
        <begin position="1"/>
        <end position="81"/>
    </location>
</feature>
<dbReference type="AlphaFoldDB" id="A0A8H7UP39"/>
<accession>A0A8H7UP39</accession>
<feature type="transmembrane region" description="Helical" evidence="3">
    <location>
        <begin position="87"/>
        <end position="107"/>
    </location>
</feature>
<comment type="caution">
    <text evidence="4">The sequence shown here is derived from an EMBL/GenBank/DDBJ whole genome shotgun (WGS) entry which is preliminary data.</text>
</comment>
<feature type="compositionally biased region" description="Low complexity" evidence="2">
    <location>
        <begin position="49"/>
        <end position="73"/>
    </location>
</feature>
<proteinExistence type="predicted"/>
<dbReference type="EMBL" id="JAEPRC010000660">
    <property type="protein sequence ID" value="KAG2193266.1"/>
    <property type="molecule type" value="Genomic_DNA"/>
</dbReference>
<name>A0A8H7UP39_9FUNG</name>
<evidence type="ECO:0000256" key="1">
    <source>
        <dbReference type="SAM" id="Coils"/>
    </source>
</evidence>
<feature type="compositionally biased region" description="Low complexity" evidence="2">
    <location>
        <begin position="438"/>
        <end position="449"/>
    </location>
</feature>
<keyword evidence="1" id="KW-0175">Coiled coil</keyword>
<feature type="transmembrane region" description="Helical" evidence="3">
    <location>
        <begin position="113"/>
        <end position="134"/>
    </location>
</feature>
<evidence type="ECO:0000256" key="2">
    <source>
        <dbReference type="SAM" id="MobiDB-lite"/>
    </source>
</evidence>
<protein>
    <submittedName>
        <fullName evidence="4">Uncharacterized protein</fullName>
    </submittedName>
</protein>
<evidence type="ECO:0000313" key="5">
    <source>
        <dbReference type="Proteomes" id="UP000650833"/>
    </source>
</evidence>
<keyword evidence="5" id="KW-1185">Reference proteome</keyword>
<dbReference type="PANTHER" id="PTHR42032">
    <property type="entry name" value="YALI0E30679P"/>
    <property type="match status" value="1"/>
</dbReference>
<keyword evidence="3" id="KW-1133">Transmembrane helix</keyword>
<evidence type="ECO:0000256" key="3">
    <source>
        <dbReference type="SAM" id="Phobius"/>
    </source>
</evidence>
<dbReference type="PANTHER" id="PTHR42032:SF1">
    <property type="entry name" value="YALI0E30679P"/>
    <property type="match status" value="1"/>
</dbReference>
<reference evidence="4" key="1">
    <citation type="submission" date="2020-12" db="EMBL/GenBank/DDBJ databases">
        <title>Metabolic potential, ecology and presence of endohyphal bacteria is reflected in genomic diversity of Mucoromycotina.</title>
        <authorList>
            <person name="Muszewska A."/>
            <person name="Okrasinska A."/>
            <person name="Steczkiewicz K."/>
            <person name="Drgas O."/>
            <person name="Orlowska M."/>
            <person name="Perlinska-Lenart U."/>
            <person name="Aleksandrzak-Piekarczyk T."/>
            <person name="Szatraj K."/>
            <person name="Zielenkiewicz U."/>
            <person name="Pilsyk S."/>
            <person name="Malc E."/>
            <person name="Mieczkowski P."/>
            <person name="Kruszewska J.S."/>
            <person name="Biernat P."/>
            <person name="Pawlowska J."/>
        </authorList>
    </citation>
    <scope>NUCLEOTIDE SEQUENCE</scope>
    <source>
        <strain evidence="4">CBS 226.32</strain>
    </source>
</reference>
<organism evidence="4 5">
    <name type="scientific">Mucor plumbeus</name>
    <dbReference type="NCBI Taxonomy" id="97098"/>
    <lineage>
        <taxon>Eukaryota</taxon>
        <taxon>Fungi</taxon>
        <taxon>Fungi incertae sedis</taxon>
        <taxon>Mucoromycota</taxon>
        <taxon>Mucoromycotina</taxon>
        <taxon>Mucoromycetes</taxon>
        <taxon>Mucorales</taxon>
        <taxon>Mucorineae</taxon>
        <taxon>Mucoraceae</taxon>
        <taxon>Mucor</taxon>
    </lineage>
</organism>
<feature type="transmembrane region" description="Helical" evidence="3">
    <location>
        <begin position="214"/>
        <end position="233"/>
    </location>
</feature>